<protein>
    <recommendedName>
        <fullName evidence="2">DUF4276 family protein</fullName>
    </recommendedName>
</protein>
<evidence type="ECO:0008006" key="2">
    <source>
        <dbReference type="Google" id="ProtNLM"/>
    </source>
</evidence>
<dbReference type="Pfam" id="PF14103">
    <property type="entry name" value="DUF4276"/>
    <property type="match status" value="1"/>
</dbReference>
<name>A0A5J4RQ22_9ZZZZ</name>
<comment type="caution">
    <text evidence="1">The sequence shown here is derived from an EMBL/GenBank/DDBJ whole genome shotgun (WGS) entry which is preliminary data.</text>
</comment>
<evidence type="ECO:0000313" key="1">
    <source>
        <dbReference type="EMBL" id="KAA6335535.1"/>
    </source>
</evidence>
<organism evidence="1">
    <name type="scientific">termite gut metagenome</name>
    <dbReference type="NCBI Taxonomy" id="433724"/>
    <lineage>
        <taxon>unclassified sequences</taxon>
        <taxon>metagenomes</taxon>
        <taxon>organismal metagenomes</taxon>
    </lineage>
</organism>
<dbReference type="EMBL" id="SNRY01000882">
    <property type="protein sequence ID" value="KAA6335535.1"/>
    <property type="molecule type" value="Genomic_DNA"/>
</dbReference>
<dbReference type="InterPro" id="IPR025455">
    <property type="entry name" value="DUF4276"/>
</dbReference>
<proteinExistence type="predicted"/>
<accession>A0A5J4RQ22</accession>
<dbReference type="AlphaFoldDB" id="A0A5J4RQ22"/>
<sequence>MKVILNVLCEGQTEERFANKVLKDYLKDIGIIVKAQILTTNKKKNCKGGMLNYEQVKKDLSTWMKQCKSTTNEKHYYTTMFDLYALPTDFPCYAKASKTSDCYERIQILERSFANDINNCNFIPYIQIHEFEALVFCGLEYLLIDYPDMGKQIETLKKVVETEYSNNPELINMSPETAPSRRIIKEFEKHHHYNKPKSGELVTSKVGIDALKEKCKHFKEWVEKLENIVSPLC</sequence>
<reference evidence="1" key="1">
    <citation type="submission" date="2019-03" db="EMBL/GenBank/DDBJ databases">
        <title>Single cell metagenomics reveals metabolic interactions within the superorganism composed of flagellate Streblomastix strix and complex community of Bacteroidetes bacteria on its surface.</title>
        <authorList>
            <person name="Treitli S.C."/>
            <person name="Kolisko M."/>
            <person name="Husnik F."/>
            <person name="Keeling P."/>
            <person name="Hampl V."/>
        </authorList>
    </citation>
    <scope>NUCLEOTIDE SEQUENCE</scope>
    <source>
        <strain evidence="1">STM</strain>
    </source>
</reference>
<gene>
    <name evidence="1" type="ORF">EZS27_016237</name>
</gene>